<dbReference type="GO" id="GO:0005509">
    <property type="term" value="F:calcium ion binding"/>
    <property type="evidence" value="ECO:0007669"/>
    <property type="project" value="TreeGrafter"/>
</dbReference>
<keyword evidence="2" id="KW-1133">Transmembrane helix</keyword>
<keyword evidence="4" id="KW-1185">Reference proteome</keyword>
<sequence length="200" mass="22864">MASPPITNDKQQNVKFVPSEHNVLQKHVLFFDRNQDGVVYPWETFQGFRAIGCGILFSLASAVFINIGLSQKTRPGKTPSLLFPIEIKNIHKGKHGSDSGVYSREGSFINEKFEEIFRKHARSHKDALTSSELMRMLRENREPKDYAGWIASWTEWKTLYMLCKDSDGLLSKETIRAAYDGSLFEHLEKQKQSAKKKAVI</sequence>
<dbReference type="AlphaFoldDB" id="A0A067L0U1"/>
<dbReference type="SUPFAM" id="SSF47473">
    <property type="entry name" value="EF-hand"/>
    <property type="match status" value="1"/>
</dbReference>
<evidence type="ECO:0000256" key="1">
    <source>
        <dbReference type="ARBA" id="ARBA00006765"/>
    </source>
</evidence>
<dbReference type="KEGG" id="jcu:105634110"/>
<dbReference type="PANTHER" id="PTHR31495:SF1">
    <property type="entry name" value="INACTIVE PEROXYGENASE-LIKE PROTEIN-RELATED"/>
    <property type="match status" value="1"/>
</dbReference>
<evidence type="ECO:0000313" key="4">
    <source>
        <dbReference type="Proteomes" id="UP000027138"/>
    </source>
</evidence>
<reference evidence="3 4" key="1">
    <citation type="journal article" date="2014" name="PLoS ONE">
        <title>Global Analysis of Gene Expression Profiles in Physic Nut (Jatropha curcas L.) Seedlings Exposed to Salt Stress.</title>
        <authorList>
            <person name="Zhang L."/>
            <person name="Zhang C."/>
            <person name="Wu P."/>
            <person name="Chen Y."/>
            <person name="Li M."/>
            <person name="Jiang H."/>
            <person name="Wu G."/>
        </authorList>
    </citation>
    <scope>NUCLEOTIDE SEQUENCE [LARGE SCALE GENOMIC DNA]</scope>
    <source>
        <strain evidence="4">cv. GZQX0401</strain>
        <tissue evidence="3">Young leaves</tissue>
    </source>
</reference>
<dbReference type="InterPro" id="IPR007736">
    <property type="entry name" value="Caleosin-related"/>
</dbReference>
<keyword evidence="2" id="KW-0472">Membrane</keyword>
<comment type="similarity">
    <text evidence="1">Belongs to the caleosin family.</text>
</comment>
<protein>
    <submittedName>
        <fullName evidence="3">Uncharacterized protein</fullName>
    </submittedName>
</protein>
<keyword evidence="2" id="KW-0812">Transmembrane</keyword>
<proteinExistence type="inferred from homology"/>
<dbReference type="STRING" id="180498.A0A067L0U1"/>
<accession>A0A067L0U1</accession>
<dbReference type="InterPro" id="IPR011992">
    <property type="entry name" value="EF-hand-dom_pair"/>
</dbReference>
<name>A0A067L0U1_JATCU</name>
<evidence type="ECO:0000256" key="2">
    <source>
        <dbReference type="SAM" id="Phobius"/>
    </source>
</evidence>
<dbReference type="PANTHER" id="PTHR31495">
    <property type="entry name" value="PEROXYGENASE 3-RELATED"/>
    <property type="match status" value="1"/>
</dbReference>
<dbReference type="OrthoDB" id="640742at2759"/>
<dbReference type="EMBL" id="KK914370">
    <property type="protein sequence ID" value="KDP38105.1"/>
    <property type="molecule type" value="Genomic_DNA"/>
</dbReference>
<gene>
    <name evidence="3" type="ORF">JCGZ_04748</name>
</gene>
<dbReference type="Pfam" id="PF05042">
    <property type="entry name" value="Caleosin"/>
    <property type="match status" value="1"/>
</dbReference>
<dbReference type="GO" id="GO:0004497">
    <property type="term" value="F:monooxygenase activity"/>
    <property type="evidence" value="ECO:0007669"/>
    <property type="project" value="TreeGrafter"/>
</dbReference>
<dbReference type="Proteomes" id="UP000027138">
    <property type="component" value="Unassembled WGS sequence"/>
</dbReference>
<evidence type="ECO:0000313" key="3">
    <source>
        <dbReference type="EMBL" id="KDP38105.1"/>
    </source>
</evidence>
<organism evidence="3 4">
    <name type="scientific">Jatropha curcas</name>
    <name type="common">Barbados nut</name>
    <dbReference type="NCBI Taxonomy" id="180498"/>
    <lineage>
        <taxon>Eukaryota</taxon>
        <taxon>Viridiplantae</taxon>
        <taxon>Streptophyta</taxon>
        <taxon>Embryophyta</taxon>
        <taxon>Tracheophyta</taxon>
        <taxon>Spermatophyta</taxon>
        <taxon>Magnoliopsida</taxon>
        <taxon>eudicotyledons</taxon>
        <taxon>Gunneridae</taxon>
        <taxon>Pentapetalae</taxon>
        <taxon>rosids</taxon>
        <taxon>fabids</taxon>
        <taxon>Malpighiales</taxon>
        <taxon>Euphorbiaceae</taxon>
        <taxon>Crotonoideae</taxon>
        <taxon>Jatropheae</taxon>
        <taxon>Jatropha</taxon>
    </lineage>
</organism>
<feature type="transmembrane region" description="Helical" evidence="2">
    <location>
        <begin position="48"/>
        <end position="69"/>
    </location>
</feature>